<proteinExistence type="predicted"/>
<dbReference type="Proteomes" id="UP000011135">
    <property type="component" value="Unassembled WGS sequence"/>
</dbReference>
<name>L8JVF3_9BACT</name>
<sequence length="41" mass="4548">MGVSDAPVGIWERKLDLFCFTSAQKPGSSIPYVNSDLLLEY</sequence>
<dbReference type="AlphaFoldDB" id="L8JVF3"/>
<accession>L8JVF3</accession>
<dbReference type="EMBL" id="AMZN01000010">
    <property type="protein sequence ID" value="ELR73031.1"/>
    <property type="molecule type" value="Genomic_DNA"/>
</dbReference>
<evidence type="ECO:0000313" key="2">
    <source>
        <dbReference type="Proteomes" id="UP000011135"/>
    </source>
</evidence>
<protein>
    <submittedName>
        <fullName evidence="1">Uncharacterized protein</fullName>
    </submittedName>
</protein>
<organism evidence="1 2">
    <name type="scientific">Fulvivirga imtechensis AK7</name>
    <dbReference type="NCBI Taxonomy" id="1237149"/>
    <lineage>
        <taxon>Bacteria</taxon>
        <taxon>Pseudomonadati</taxon>
        <taxon>Bacteroidota</taxon>
        <taxon>Cytophagia</taxon>
        <taxon>Cytophagales</taxon>
        <taxon>Fulvivirgaceae</taxon>
        <taxon>Fulvivirga</taxon>
    </lineage>
</organism>
<comment type="caution">
    <text evidence="1">The sequence shown here is derived from an EMBL/GenBank/DDBJ whole genome shotgun (WGS) entry which is preliminary data.</text>
</comment>
<gene>
    <name evidence="1" type="ORF">C900_00111</name>
</gene>
<evidence type="ECO:0000313" key="1">
    <source>
        <dbReference type="EMBL" id="ELR73031.1"/>
    </source>
</evidence>
<keyword evidence="2" id="KW-1185">Reference proteome</keyword>
<reference evidence="1 2" key="1">
    <citation type="submission" date="2012-12" db="EMBL/GenBank/DDBJ databases">
        <title>Genome assembly of Fulvivirga imtechensis AK7.</title>
        <authorList>
            <person name="Nupur N."/>
            <person name="Khatri I."/>
            <person name="Kumar R."/>
            <person name="Subramanian S."/>
            <person name="Pinnaka A."/>
        </authorList>
    </citation>
    <scope>NUCLEOTIDE SEQUENCE [LARGE SCALE GENOMIC DNA]</scope>
    <source>
        <strain evidence="1 2">AK7</strain>
    </source>
</reference>
<dbReference type="STRING" id="1237149.C900_00111"/>